<accession>A0ABW9U824</accession>
<dbReference type="Proteomes" id="UP000467637">
    <property type="component" value="Unassembled WGS sequence"/>
</dbReference>
<keyword evidence="2" id="KW-1185">Reference proteome</keyword>
<comment type="caution">
    <text evidence="1">The sequence shown here is derived from an EMBL/GenBank/DDBJ whole genome shotgun (WGS) entry which is preliminary data.</text>
</comment>
<dbReference type="EMBL" id="WSEM01000016">
    <property type="protein sequence ID" value="MVQ36267.1"/>
    <property type="molecule type" value="Genomic_DNA"/>
</dbReference>
<gene>
    <name evidence="1" type="ORF">GON05_16770</name>
</gene>
<protein>
    <submittedName>
        <fullName evidence="1">Uncharacterized protein</fullName>
    </submittedName>
</protein>
<organism evidence="1 2">
    <name type="scientific">Paenibacillus anseongense</name>
    <dbReference type="NCBI Taxonomy" id="2682845"/>
    <lineage>
        <taxon>Bacteria</taxon>
        <taxon>Bacillati</taxon>
        <taxon>Bacillota</taxon>
        <taxon>Bacilli</taxon>
        <taxon>Bacillales</taxon>
        <taxon>Paenibacillaceae</taxon>
        <taxon>Paenibacillus</taxon>
    </lineage>
</organism>
<evidence type="ECO:0000313" key="2">
    <source>
        <dbReference type="Proteomes" id="UP000467637"/>
    </source>
</evidence>
<sequence>MPNQSEFTNRLAEWGNGNQTLNANFQQDAAFQSMREIALKLDKTAFIAKVKDHVPSGSDEEKTAFAVNLHRELFNMEPTALLVNLIKDRNVSILNSAIGANVATVLEKQPEFNI</sequence>
<name>A0ABW9U824_9BACL</name>
<proteinExistence type="predicted"/>
<reference evidence="1 2" key="1">
    <citation type="submission" date="2019-12" db="EMBL/GenBank/DDBJ databases">
        <authorList>
            <person name="Huq M.A."/>
        </authorList>
    </citation>
    <scope>NUCLEOTIDE SEQUENCE [LARGE SCALE GENOMIC DNA]</scope>
    <source>
        <strain evidence="1 2">MAH-34</strain>
    </source>
</reference>
<dbReference type="RefSeq" id="WP_157320151.1">
    <property type="nucleotide sequence ID" value="NZ_WSEM01000016.1"/>
</dbReference>
<evidence type="ECO:0000313" key="1">
    <source>
        <dbReference type="EMBL" id="MVQ36267.1"/>
    </source>
</evidence>